<evidence type="ECO:0000313" key="4">
    <source>
        <dbReference type="Proteomes" id="UP000295325"/>
    </source>
</evidence>
<feature type="domain" description="FAD dependent oxidoreductase" evidence="1">
    <location>
        <begin position="3"/>
        <end position="350"/>
    </location>
</feature>
<feature type="domain" description="BFD-like [2Fe-2S]-binding" evidence="2">
    <location>
        <begin position="396"/>
        <end position="450"/>
    </location>
</feature>
<name>A0A4R7KTY6_9CLOT</name>
<protein>
    <submittedName>
        <fullName evidence="3">Glycerol-3-phosphate dehydrogenase</fullName>
    </submittedName>
</protein>
<accession>A0A4R7KTY6</accession>
<keyword evidence="4" id="KW-1185">Reference proteome</keyword>
<sequence>MIDVIVIGAGITGTAIARELSKYQIDVMVVEKSYDIANGATKANSGIVHAGYDAKEGTLKAKLNVMGNEMYEDLCKELDVDFIRNGSLVIAFSDEEMKHVEKLYERGIRNGVKELEIIDGEQLRKIEPNISENAVGALHAKTGGIVSPYELAIALAEIAFQNGVKFQFQTEVRNIKRREDYFIVETSRGNIEAKYVVNAAGLFADEINRMLGGKEFRIIPRKGEYCLLDKTQGKHVKNTIFQVPTSKGKGILVSPTVHGNLLLGPNAVEIYEKDDTSTTFEGLDEVIKGAQRSVRNINLRDVITSFTGVRATPDTGDFIINSPSKGAVNAAGIESPGLTSAPAVALMVLDLLREQGLILNKKENFNPKRVKPRRFIDMNQEEKEQALKENKLYGRVICRCEHITEGDIINAIYRPLGARTVDGVKKRLRAGMGRCQGGFCMPRVVEILARELKVEPEEILKAGEGSKILTGRTK</sequence>
<dbReference type="InterPro" id="IPR036188">
    <property type="entry name" value="FAD/NAD-bd_sf"/>
</dbReference>
<dbReference type="Pfam" id="PF04324">
    <property type="entry name" value="Fer2_BFD"/>
    <property type="match status" value="1"/>
</dbReference>
<evidence type="ECO:0000313" key="3">
    <source>
        <dbReference type="EMBL" id="TDT61368.1"/>
    </source>
</evidence>
<dbReference type="Gene3D" id="3.30.9.10">
    <property type="entry name" value="D-Amino Acid Oxidase, subunit A, domain 2"/>
    <property type="match status" value="1"/>
</dbReference>
<evidence type="ECO:0000259" key="1">
    <source>
        <dbReference type="Pfam" id="PF01266"/>
    </source>
</evidence>
<dbReference type="SUPFAM" id="SSF54373">
    <property type="entry name" value="FAD-linked reductases, C-terminal domain"/>
    <property type="match status" value="1"/>
</dbReference>
<reference evidence="3 4" key="1">
    <citation type="submission" date="2019-03" db="EMBL/GenBank/DDBJ databases">
        <title>Genomic Encyclopedia of Type Strains, Phase IV (KMG-IV): sequencing the most valuable type-strain genomes for metagenomic binning, comparative biology and taxonomic classification.</title>
        <authorList>
            <person name="Goeker M."/>
        </authorList>
    </citation>
    <scope>NUCLEOTIDE SEQUENCE [LARGE SCALE GENOMIC DNA]</scope>
    <source>
        <strain evidence="3 4">DSM 24455</strain>
    </source>
</reference>
<dbReference type="Proteomes" id="UP000295325">
    <property type="component" value="Unassembled WGS sequence"/>
</dbReference>
<dbReference type="SUPFAM" id="SSF51905">
    <property type="entry name" value="FAD/NAD(P)-binding domain"/>
    <property type="match status" value="1"/>
</dbReference>
<dbReference type="PANTHER" id="PTHR42720">
    <property type="entry name" value="GLYCEROL-3-PHOSPHATE DEHYDROGENASE"/>
    <property type="match status" value="1"/>
</dbReference>
<dbReference type="EMBL" id="SOAZ01000007">
    <property type="protein sequence ID" value="TDT61368.1"/>
    <property type="molecule type" value="Genomic_DNA"/>
</dbReference>
<dbReference type="CDD" id="cd19946">
    <property type="entry name" value="GlpA-like_Fer2_BFD-like"/>
    <property type="match status" value="1"/>
</dbReference>
<evidence type="ECO:0000259" key="2">
    <source>
        <dbReference type="Pfam" id="PF04324"/>
    </source>
</evidence>
<organism evidence="3 4">
    <name type="scientific">Fonticella tunisiensis</name>
    <dbReference type="NCBI Taxonomy" id="1096341"/>
    <lineage>
        <taxon>Bacteria</taxon>
        <taxon>Bacillati</taxon>
        <taxon>Bacillota</taxon>
        <taxon>Clostridia</taxon>
        <taxon>Eubacteriales</taxon>
        <taxon>Clostridiaceae</taxon>
        <taxon>Fonticella</taxon>
    </lineage>
</organism>
<dbReference type="InterPro" id="IPR007419">
    <property type="entry name" value="BFD-like_2Fe2S-bd_dom"/>
</dbReference>
<dbReference type="AlphaFoldDB" id="A0A4R7KTY6"/>
<dbReference type="InterPro" id="IPR041854">
    <property type="entry name" value="BFD-like_2Fe2S-bd_dom_sf"/>
</dbReference>
<comment type="caution">
    <text evidence="3">The sequence shown here is derived from an EMBL/GenBank/DDBJ whole genome shotgun (WGS) entry which is preliminary data.</text>
</comment>
<dbReference type="InterPro" id="IPR006076">
    <property type="entry name" value="FAD-dep_OxRdtase"/>
</dbReference>
<dbReference type="RefSeq" id="WP_133627846.1">
    <property type="nucleotide sequence ID" value="NZ_SOAZ01000007.1"/>
</dbReference>
<gene>
    <name evidence="3" type="ORF">EDD71_10794</name>
</gene>
<proteinExistence type="predicted"/>
<dbReference type="Gene3D" id="3.50.50.60">
    <property type="entry name" value="FAD/NAD(P)-binding domain"/>
    <property type="match status" value="1"/>
</dbReference>
<dbReference type="OrthoDB" id="9801699at2"/>
<dbReference type="Gene3D" id="1.10.10.1100">
    <property type="entry name" value="BFD-like [2Fe-2S]-binding domain"/>
    <property type="match status" value="1"/>
</dbReference>
<dbReference type="PANTHER" id="PTHR42720:SF1">
    <property type="entry name" value="GLYCEROL 3-PHOSPHATE OXIDASE"/>
    <property type="match status" value="1"/>
</dbReference>
<dbReference type="Pfam" id="PF01266">
    <property type="entry name" value="DAO"/>
    <property type="match status" value="1"/>
</dbReference>
<dbReference type="InterPro" id="IPR052745">
    <property type="entry name" value="G3P_Oxidase/Oxidoreductase"/>
</dbReference>